<keyword evidence="2" id="KW-1185">Reference proteome</keyword>
<proteinExistence type="predicted"/>
<dbReference type="KEGG" id="hcu:MUN79_14845"/>
<name>A0A8T9PYB5_9BACT</name>
<sequence>MEPGATARLYALSPYLEISQPRYIRFGLGADLGDLGYDFVYRPMELGKYRPKVLLELGILPALYLHMSYGHNMLGLGNGTGIVGVGSGFGSKRQRLMLGSALVNSEVNAGILTRTTSSFIPVVQAQLWVSPNWLLEPHFASNFDNVHQFRLQARYQLPERAR</sequence>
<accession>A0A8T9PYB5</accession>
<dbReference type="EMBL" id="CP095046">
    <property type="protein sequence ID" value="UOQ70057.1"/>
    <property type="molecule type" value="Genomic_DNA"/>
</dbReference>
<dbReference type="Proteomes" id="UP000831796">
    <property type="component" value="Chromosome"/>
</dbReference>
<organism evidence="1 2">
    <name type="scientific">Hymenobacter cellulosilyticus</name>
    <dbReference type="NCBI Taxonomy" id="2932248"/>
    <lineage>
        <taxon>Bacteria</taxon>
        <taxon>Pseudomonadati</taxon>
        <taxon>Bacteroidota</taxon>
        <taxon>Cytophagia</taxon>
        <taxon>Cytophagales</taxon>
        <taxon>Hymenobacteraceae</taxon>
        <taxon>Hymenobacter</taxon>
    </lineage>
</organism>
<evidence type="ECO:0000313" key="2">
    <source>
        <dbReference type="Proteomes" id="UP000831796"/>
    </source>
</evidence>
<protein>
    <submittedName>
        <fullName evidence="1">Uncharacterized protein</fullName>
    </submittedName>
</protein>
<dbReference type="AlphaFoldDB" id="A0A8T9PYB5"/>
<gene>
    <name evidence="1" type="ORF">MUN79_14845</name>
</gene>
<reference evidence="1" key="1">
    <citation type="submission" date="2022-04" db="EMBL/GenBank/DDBJ databases">
        <title>Hymenobacter sp. isolated from the air.</title>
        <authorList>
            <person name="Won M."/>
            <person name="Lee C.-M."/>
            <person name="Woen H.-Y."/>
            <person name="Kwon S.-W."/>
        </authorList>
    </citation>
    <scope>NUCLEOTIDE SEQUENCE</scope>
    <source>
        <strain evidence="1">5116S-3</strain>
    </source>
</reference>
<dbReference type="RefSeq" id="WP_244673481.1">
    <property type="nucleotide sequence ID" value="NZ_CP095046.1"/>
</dbReference>
<evidence type="ECO:0000313" key="1">
    <source>
        <dbReference type="EMBL" id="UOQ70057.1"/>
    </source>
</evidence>